<name>A0A6J5LWB9_9CAUD</name>
<protein>
    <submittedName>
        <fullName evidence="1">Methyltransferase domain containing protein</fullName>
    </submittedName>
</protein>
<dbReference type="GO" id="GO:0032259">
    <property type="term" value="P:methylation"/>
    <property type="evidence" value="ECO:0007669"/>
    <property type="project" value="UniProtKB-KW"/>
</dbReference>
<accession>A0A6J5LWB9</accession>
<dbReference type="Pfam" id="PF13489">
    <property type="entry name" value="Methyltransf_23"/>
    <property type="match status" value="1"/>
</dbReference>
<dbReference type="EMBL" id="LR796337">
    <property type="protein sequence ID" value="CAB4137246.1"/>
    <property type="molecule type" value="Genomic_DNA"/>
</dbReference>
<sequence length="178" mass="20662">MIISEEEFLKTELEMGISLDNPAFIGLANNTAQSVMDLSFQSVIDYGAGVGAYADAFHKWGKKISIYEKFKPHRAYIKERLPHIKIVSKPITTDLMLFIEVAEHMTNEELDTLFAKIKPTYILFSSTSQRTDWDEHWGHINVKEQSEWLEFFASKNYTLIREQQVPTTWTKIFKYATT</sequence>
<gene>
    <name evidence="1" type="ORF">UFOVP318_17</name>
</gene>
<organism evidence="1">
    <name type="scientific">uncultured Caudovirales phage</name>
    <dbReference type="NCBI Taxonomy" id="2100421"/>
    <lineage>
        <taxon>Viruses</taxon>
        <taxon>Duplodnaviria</taxon>
        <taxon>Heunggongvirae</taxon>
        <taxon>Uroviricota</taxon>
        <taxon>Caudoviricetes</taxon>
        <taxon>Peduoviridae</taxon>
        <taxon>Maltschvirus</taxon>
        <taxon>Maltschvirus maltsch</taxon>
    </lineage>
</organism>
<dbReference type="GO" id="GO:0008168">
    <property type="term" value="F:methyltransferase activity"/>
    <property type="evidence" value="ECO:0007669"/>
    <property type="project" value="UniProtKB-KW"/>
</dbReference>
<keyword evidence="1" id="KW-0808">Transferase</keyword>
<evidence type="ECO:0000313" key="1">
    <source>
        <dbReference type="EMBL" id="CAB4137246.1"/>
    </source>
</evidence>
<reference evidence="1" key="1">
    <citation type="submission" date="2020-04" db="EMBL/GenBank/DDBJ databases">
        <authorList>
            <person name="Chiriac C."/>
            <person name="Salcher M."/>
            <person name="Ghai R."/>
            <person name="Kavagutti S V."/>
        </authorList>
    </citation>
    <scope>NUCLEOTIDE SEQUENCE</scope>
</reference>
<dbReference type="SUPFAM" id="SSF53335">
    <property type="entry name" value="S-adenosyl-L-methionine-dependent methyltransferases"/>
    <property type="match status" value="1"/>
</dbReference>
<keyword evidence="1" id="KW-0489">Methyltransferase</keyword>
<dbReference type="InterPro" id="IPR029063">
    <property type="entry name" value="SAM-dependent_MTases_sf"/>
</dbReference>
<proteinExistence type="predicted"/>